<accession>A0A9P8TMJ8</accession>
<feature type="compositionally biased region" description="Acidic residues" evidence="1">
    <location>
        <begin position="118"/>
        <end position="131"/>
    </location>
</feature>
<sequence length="160" mass="17516">MPHDRSRTELNRRSSNCGVKGEILDSVILLIVSASDTSLVTVIVGGLISVATLSFDSIGKLESEYWRGFTWLVSTLDALVVKFPSFEGNMQSWCFFLSSSWSSSSSSSSSRTKSLAAELEEEVKEDDESNESETLFDRLATEVVEALVGDGNSERGGRFK</sequence>
<feature type="region of interest" description="Disordered" evidence="1">
    <location>
        <begin position="116"/>
        <end position="137"/>
    </location>
</feature>
<reference evidence="2" key="1">
    <citation type="journal article" date="2021" name="Open Biol.">
        <title>Shared evolutionary footprints suggest mitochondrial oxidative damage underlies multiple complex I losses in fungi.</title>
        <authorList>
            <person name="Schikora-Tamarit M.A."/>
            <person name="Marcet-Houben M."/>
            <person name="Nosek J."/>
            <person name="Gabaldon T."/>
        </authorList>
    </citation>
    <scope>NUCLEOTIDE SEQUENCE</scope>
    <source>
        <strain evidence="2">CBS2887</strain>
    </source>
</reference>
<comment type="caution">
    <text evidence="2">The sequence shown here is derived from an EMBL/GenBank/DDBJ whole genome shotgun (WGS) entry which is preliminary data.</text>
</comment>
<evidence type="ECO:0000313" key="3">
    <source>
        <dbReference type="Proteomes" id="UP000774326"/>
    </source>
</evidence>
<name>A0A9P8TMJ8_WICPI</name>
<evidence type="ECO:0000313" key="2">
    <source>
        <dbReference type="EMBL" id="KAH3684230.1"/>
    </source>
</evidence>
<protein>
    <submittedName>
        <fullName evidence="2">Uncharacterized protein</fullName>
    </submittedName>
</protein>
<dbReference type="EMBL" id="JAEUBG010002653">
    <property type="protein sequence ID" value="KAH3684230.1"/>
    <property type="molecule type" value="Genomic_DNA"/>
</dbReference>
<dbReference type="Proteomes" id="UP000774326">
    <property type="component" value="Unassembled WGS sequence"/>
</dbReference>
<reference evidence="2" key="2">
    <citation type="submission" date="2021-01" db="EMBL/GenBank/DDBJ databases">
        <authorList>
            <person name="Schikora-Tamarit M.A."/>
        </authorList>
    </citation>
    <scope>NUCLEOTIDE SEQUENCE</scope>
    <source>
        <strain evidence="2">CBS2887</strain>
    </source>
</reference>
<organism evidence="2 3">
    <name type="scientific">Wickerhamomyces pijperi</name>
    <name type="common">Yeast</name>
    <name type="synonym">Pichia pijperi</name>
    <dbReference type="NCBI Taxonomy" id="599730"/>
    <lineage>
        <taxon>Eukaryota</taxon>
        <taxon>Fungi</taxon>
        <taxon>Dikarya</taxon>
        <taxon>Ascomycota</taxon>
        <taxon>Saccharomycotina</taxon>
        <taxon>Saccharomycetes</taxon>
        <taxon>Phaffomycetales</taxon>
        <taxon>Wickerhamomycetaceae</taxon>
        <taxon>Wickerhamomyces</taxon>
    </lineage>
</organism>
<proteinExistence type="predicted"/>
<dbReference type="AlphaFoldDB" id="A0A9P8TMJ8"/>
<gene>
    <name evidence="2" type="ORF">WICPIJ_004787</name>
</gene>
<evidence type="ECO:0000256" key="1">
    <source>
        <dbReference type="SAM" id="MobiDB-lite"/>
    </source>
</evidence>
<keyword evidence="3" id="KW-1185">Reference proteome</keyword>